<keyword evidence="6" id="KW-1133">Transmembrane helix</keyword>
<reference evidence="7 8" key="1">
    <citation type="submission" date="2019-12" db="EMBL/GenBank/DDBJ databases">
        <authorList>
            <person name="Li J."/>
        </authorList>
    </citation>
    <scope>NUCLEOTIDE SEQUENCE [LARGE SCALE GENOMIC DNA]</scope>
    <source>
        <strain evidence="7 8">HL2-2</strain>
    </source>
</reference>
<dbReference type="EC" id="2.3.1.30" evidence="5"/>
<dbReference type="InterPro" id="IPR045304">
    <property type="entry name" value="LbH_SAT"/>
</dbReference>
<dbReference type="InterPro" id="IPR011004">
    <property type="entry name" value="Trimer_LpxA-like_sf"/>
</dbReference>
<dbReference type="InterPro" id="IPR001451">
    <property type="entry name" value="Hexapep"/>
</dbReference>
<dbReference type="GO" id="GO:0006535">
    <property type="term" value="P:cysteine biosynthetic process from serine"/>
    <property type="evidence" value="ECO:0007669"/>
    <property type="project" value="InterPro"/>
</dbReference>
<comment type="catalytic activity">
    <reaction evidence="5">
        <text>L-serine + acetyl-CoA = O-acetyl-L-serine + CoA</text>
        <dbReference type="Rhea" id="RHEA:24560"/>
        <dbReference type="ChEBI" id="CHEBI:33384"/>
        <dbReference type="ChEBI" id="CHEBI:57287"/>
        <dbReference type="ChEBI" id="CHEBI:57288"/>
        <dbReference type="ChEBI" id="CHEBI:58340"/>
        <dbReference type="EC" id="2.3.1.30"/>
    </reaction>
</comment>
<dbReference type="InterPro" id="IPR005881">
    <property type="entry name" value="Ser_O-AcTrfase"/>
</dbReference>
<keyword evidence="2 5" id="KW-0808">Transferase</keyword>
<name>A0A6L6UA14_9FLAO</name>
<sequence>MLSKFKKDISKYKAYSQSNTIILLLTQQGLWALFVYRISNALFVSKSPRLIKRFLLVFCLIAQKWIEILTGISLPYSATIGERFYIGHFGGIIINANAIIGNNCNISQGVTIGVSGISEKRGVPIIGNNVYIGASATVVGKIKVGDFAVIGANSLVTKDVESNSTVLGVPAVKVSDRNSNGYI</sequence>
<gene>
    <name evidence="7" type="ORF">GN138_04240</name>
</gene>
<comment type="similarity">
    <text evidence="1 5">Belongs to the transferase hexapeptide repeat family.</text>
</comment>
<keyword evidence="4 5" id="KW-0012">Acyltransferase</keyword>
<dbReference type="SUPFAM" id="SSF51161">
    <property type="entry name" value="Trimeric LpxA-like enzymes"/>
    <property type="match status" value="1"/>
</dbReference>
<evidence type="ECO:0000256" key="5">
    <source>
        <dbReference type="PIRNR" id="PIRNR000441"/>
    </source>
</evidence>
<dbReference type="PROSITE" id="PS00101">
    <property type="entry name" value="HEXAPEP_TRANSFERASES"/>
    <property type="match status" value="1"/>
</dbReference>
<evidence type="ECO:0000256" key="1">
    <source>
        <dbReference type="ARBA" id="ARBA00007274"/>
    </source>
</evidence>
<keyword evidence="8" id="KW-1185">Reference proteome</keyword>
<comment type="caution">
    <text evidence="7">The sequence shown here is derived from an EMBL/GenBank/DDBJ whole genome shotgun (WGS) entry which is preliminary data.</text>
</comment>
<keyword evidence="6" id="KW-0472">Membrane</keyword>
<protein>
    <recommendedName>
        <fullName evidence="5">Serine acetyltransferase</fullName>
        <ecNumber evidence="5">2.3.1.30</ecNumber>
    </recommendedName>
</protein>
<dbReference type="Proteomes" id="UP000478208">
    <property type="component" value="Unassembled WGS sequence"/>
</dbReference>
<evidence type="ECO:0000256" key="6">
    <source>
        <dbReference type="SAM" id="Phobius"/>
    </source>
</evidence>
<dbReference type="InterPro" id="IPR018357">
    <property type="entry name" value="Hexapep_transf_CS"/>
</dbReference>
<keyword evidence="3" id="KW-0677">Repeat</keyword>
<feature type="transmembrane region" description="Helical" evidence="6">
    <location>
        <begin position="21"/>
        <end position="38"/>
    </location>
</feature>
<dbReference type="Gene3D" id="2.160.10.10">
    <property type="entry name" value="Hexapeptide repeat proteins"/>
    <property type="match status" value="1"/>
</dbReference>
<keyword evidence="6" id="KW-0812">Transmembrane</keyword>
<dbReference type="CDD" id="cd03354">
    <property type="entry name" value="LbH_SAT"/>
    <property type="match status" value="1"/>
</dbReference>
<dbReference type="Pfam" id="PF00132">
    <property type="entry name" value="Hexapep"/>
    <property type="match status" value="1"/>
</dbReference>
<dbReference type="GO" id="GO:0009001">
    <property type="term" value="F:serine O-acetyltransferase activity"/>
    <property type="evidence" value="ECO:0007669"/>
    <property type="project" value="UniProtKB-EC"/>
</dbReference>
<dbReference type="PANTHER" id="PTHR42811">
    <property type="entry name" value="SERINE ACETYLTRANSFERASE"/>
    <property type="match status" value="1"/>
</dbReference>
<evidence type="ECO:0000256" key="3">
    <source>
        <dbReference type="ARBA" id="ARBA00022737"/>
    </source>
</evidence>
<evidence type="ECO:0000256" key="2">
    <source>
        <dbReference type="ARBA" id="ARBA00022679"/>
    </source>
</evidence>
<dbReference type="PIRSF" id="PIRSF000441">
    <property type="entry name" value="CysE"/>
    <property type="match status" value="1"/>
</dbReference>
<dbReference type="RefSeq" id="WP_157362427.1">
    <property type="nucleotide sequence ID" value="NZ_WOWS01000001.1"/>
</dbReference>
<dbReference type="EMBL" id="WOWS01000001">
    <property type="protein sequence ID" value="MUU77644.1"/>
    <property type="molecule type" value="Genomic_DNA"/>
</dbReference>
<proteinExistence type="inferred from homology"/>
<evidence type="ECO:0000313" key="8">
    <source>
        <dbReference type="Proteomes" id="UP000478208"/>
    </source>
</evidence>
<organism evidence="7 8">
    <name type="scientific">Winogradskyella endarachnes</name>
    <dbReference type="NCBI Taxonomy" id="2681965"/>
    <lineage>
        <taxon>Bacteria</taxon>
        <taxon>Pseudomonadati</taxon>
        <taxon>Bacteroidota</taxon>
        <taxon>Flavobacteriia</taxon>
        <taxon>Flavobacteriales</taxon>
        <taxon>Flavobacteriaceae</taxon>
        <taxon>Winogradskyella</taxon>
    </lineage>
</organism>
<dbReference type="AlphaFoldDB" id="A0A6L6UA14"/>
<evidence type="ECO:0000256" key="4">
    <source>
        <dbReference type="ARBA" id="ARBA00023315"/>
    </source>
</evidence>
<evidence type="ECO:0000313" key="7">
    <source>
        <dbReference type="EMBL" id="MUU77644.1"/>
    </source>
</evidence>
<dbReference type="GO" id="GO:0005737">
    <property type="term" value="C:cytoplasm"/>
    <property type="evidence" value="ECO:0007669"/>
    <property type="project" value="InterPro"/>
</dbReference>
<accession>A0A6L6UA14</accession>